<gene>
    <name evidence="2" type="ORF">I8D64_11680</name>
</gene>
<comment type="caution">
    <text evidence="2">The sequence shown here is derived from an EMBL/GenBank/DDBJ whole genome shotgun (WGS) entry which is preliminary data.</text>
</comment>
<feature type="region of interest" description="Disordered" evidence="1">
    <location>
        <begin position="34"/>
        <end position="54"/>
    </location>
</feature>
<reference evidence="2 3" key="1">
    <citation type="submission" date="2020-12" db="EMBL/GenBank/DDBJ databases">
        <title>Brachybacterium sp. MASK1Z-5, whole genome shotgun sequence.</title>
        <authorList>
            <person name="Tuo L."/>
        </authorList>
    </citation>
    <scope>NUCLEOTIDE SEQUENCE [LARGE SCALE GENOMIC DNA]</scope>
    <source>
        <strain evidence="2 3">MASK1Z-5</strain>
    </source>
</reference>
<dbReference type="EMBL" id="JAEDAJ010000006">
    <property type="protein sequence ID" value="MBK0332059.1"/>
    <property type="molecule type" value="Genomic_DNA"/>
</dbReference>
<accession>A0ABS1BBL4</accession>
<protein>
    <submittedName>
        <fullName evidence="2">Uncharacterized protein</fullName>
    </submittedName>
</protein>
<evidence type="ECO:0000313" key="2">
    <source>
        <dbReference type="EMBL" id="MBK0332059.1"/>
    </source>
</evidence>
<evidence type="ECO:0000313" key="3">
    <source>
        <dbReference type="Proteomes" id="UP000612352"/>
    </source>
</evidence>
<dbReference type="Proteomes" id="UP000612352">
    <property type="component" value="Unassembled WGS sequence"/>
</dbReference>
<keyword evidence="3" id="KW-1185">Reference proteome</keyword>
<dbReference type="RefSeq" id="WP_200502934.1">
    <property type="nucleotide sequence ID" value="NZ_JAEDAJ010000006.1"/>
</dbReference>
<sequence length="54" mass="5729">MDDNAQTDDADNDELTDDELAVLADPSVWIAAERAARGGGSHPRRRLPGQGPGQ</sequence>
<evidence type="ECO:0000256" key="1">
    <source>
        <dbReference type="SAM" id="MobiDB-lite"/>
    </source>
</evidence>
<proteinExistence type="predicted"/>
<name>A0ABS1BBL4_9MICO</name>
<organism evidence="2 3">
    <name type="scientific">Brachybacterium halotolerans</name>
    <dbReference type="NCBI Taxonomy" id="2795215"/>
    <lineage>
        <taxon>Bacteria</taxon>
        <taxon>Bacillati</taxon>
        <taxon>Actinomycetota</taxon>
        <taxon>Actinomycetes</taxon>
        <taxon>Micrococcales</taxon>
        <taxon>Dermabacteraceae</taxon>
        <taxon>Brachybacterium</taxon>
    </lineage>
</organism>